<keyword evidence="9" id="KW-1185">Reference proteome</keyword>
<dbReference type="InterPro" id="IPR027417">
    <property type="entry name" value="P-loop_NTPase"/>
</dbReference>
<evidence type="ECO:0000256" key="4">
    <source>
        <dbReference type="ARBA" id="ARBA00022737"/>
    </source>
</evidence>
<evidence type="ECO:0000256" key="5">
    <source>
        <dbReference type="ARBA" id="ARBA00022777"/>
    </source>
</evidence>
<dbReference type="PIRSF" id="PIRSF039117">
    <property type="entry name" value="KaiC"/>
    <property type="match status" value="1"/>
</dbReference>
<keyword evidence="6" id="KW-0378">Hydrolase</keyword>
<evidence type="ECO:0000256" key="3">
    <source>
        <dbReference type="ARBA" id="ARBA00022679"/>
    </source>
</evidence>
<evidence type="ECO:0000259" key="7">
    <source>
        <dbReference type="PROSITE" id="PS51146"/>
    </source>
</evidence>
<evidence type="ECO:0000313" key="9">
    <source>
        <dbReference type="Proteomes" id="UP001596101"/>
    </source>
</evidence>
<dbReference type="EMBL" id="JBHSMR010000013">
    <property type="protein sequence ID" value="MFC5480036.1"/>
    <property type="molecule type" value="Genomic_DNA"/>
</dbReference>
<dbReference type="EC" id="2.7.11.1" evidence="1"/>
<proteinExistence type="predicted"/>
<dbReference type="PRINTS" id="PR01874">
    <property type="entry name" value="DNAREPAIRADA"/>
</dbReference>
<sequence length="484" mass="53173">MTDKIDLRVLDSGVPGLDTILGGGLPELSFNIIGGAPGSGKTTFAQQMMFGMATPQRKALFFTAMGEPPVKMLRYQQQFDFFDFDKIGNEVNFISLAASVEKGNYDVVLTEILEAVRQHAPALVFFDSFRSFIQGARGDQQEAAALQIFVQRLVSHMTSWNATSFLIGEYLAEEADQNPIFTVADGIFWLTQHVERNAMSRKIQVVKMRGQKQRSGLHAFRIDRGGVQVFPRIIPEMAPQRPAPLATSERLSSGVPVLDEMLGGGIPPGYSVLLVGPAGSGKSILSTEFLDAGAQNGETGVVALFERAPDQIMNPKLKAMVDAGQVGMVTVRALDVSIDEILYELMNEIDARKATRLVLDSLTGFEMALSPEYRDDFRESLYRMATVLNAKGVTVVMTSELEDRYGELRFSPYGSAILVDAVIMQRFVEWESELHTVISVIKVRGSKHSRQIRIFEITDDGVRISATPAPFEGVLTGCTQGRTG</sequence>
<name>A0ABW0MT36_9BURK</name>
<comment type="caution">
    <text evidence="8">The sequence shown here is derived from an EMBL/GenBank/DDBJ whole genome shotgun (WGS) entry which is preliminary data.</text>
</comment>
<dbReference type="RefSeq" id="WP_379758628.1">
    <property type="nucleotide sequence ID" value="NZ_JBHSMR010000013.1"/>
</dbReference>
<evidence type="ECO:0000256" key="1">
    <source>
        <dbReference type="ARBA" id="ARBA00012513"/>
    </source>
</evidence>
<feature type="domain" description="KaiC" evidence="7">
    <location>
        <begin position="8"/>
        <end position="247"/>
    </location>
</feature>
<dbReference type="InterPro" id="IPR030665">
    <property type="entry name" value="KaiC"/>
</dbReference>
<reference evidence="9" key="1">
    <citation type="journal article" date="2019" name="Int. J. Syst. Evol. Microbiol.">
        <title>The Global Catalogue of Microorganisms (GCM) 10K type strain sequencing project: providing services to taxonomists for standard genome sequencing and annotation.</title>
        <authorList>
            <consortium name="The Broad Institute Genomics Platform"/>
            <consortium name="The Broad Institute Genome Sequencing Center for Infectious Disease"/>
            <person name="Wu L."/>
            <person name="Ma J."/>
        </authorList>
    </citation>
    <scope>NUCLEOTIDE SEQUENCE [LARGE SCALE GENOMIC DNA]</scope>
    <source>
        <strain evidence="9">CCUG 43111</strain>
    </source>
</reference>
<keyword evidence="4" id="KW-0677">Repeat</keyword>
<evidence type="ECO:0000256" key="2">
    <source>
        <dbReference type="ARBA" id="ARBA00022553"/>
    </source>
</evidence>
<dbReference type="Pfam" id="PF06745">
    <property type="entry name" value="ATPase"/>
    <property type="match status" value="2"/>
</dbReference>
<keyword evidence="3" id="KW-0808">Transferase</keyword>
<gene>
    <name evidence="8" type="ORF">ACFPQ5_17700</name>
</gene>
<keyword evidence="5" id="KW-0418">Kinase</keyword>
<evidence type="ECO:0000256" key="6">
    <source>
        <dbReference type="ARBA" id="ARBA00022801"/>
    </source>
</evidence>
<organism evidence="8 9">
    <name type="scientific">Massilia suwonensis</name>
    <dbReference type="NCBI Taxonomy" id="648895"/>
    <lineage>
        <taxon>Bacteria</taxon>
        <taxon>Pseudomonadati</taxon>
        <taxon>Pseudomonadota</taxon>
        <taxon>Betaproteobacteria</taxon>
        <taxon>Burkholderiales</taxon>
        <taxon>Oxalobacteraceae</taxon>
        <taxon>Telluria group</taxon>
        <taxon>Massilia</taxon>
    </lineage>
</organism>
<accession>A0ABW0MT36</accession>
<evidence type="ECO:0000313" key="8">
    <source>
        <dbReference type="EMBL" id="MFC5480036.1"/>
    </source>
</evidence>
<dbReference type="Proteomes" id="UP001596101">
    <property type="component" value="Unassembled WGS sequence"/>
</dbReference>
<dbReference type="SUPFAM" id="SSF52540">
    <property type="entry name" value="P-loop containing nucleoside triphosphate hydrolases"/>
    <property type="match status" value="2"/>
</dbReference>
<dbReference type="InterPro" id="IPR051347">
    <property type="entry name" value="Circadian_clock_KaiC-rel"/>
</dbReference>
<dbReference type="PANTHER" id="PTHR42926:SF1">
    <property type="entry name" value="CIRCADIAN CLOCK OSCILLATOR PROTEIN KAIC 1"/>
    <property type="match status" value="1"/>
</dbReference>
<dbReference type="InterPro" id="IPR010624">
    <property type="entry name" value="KaiC_dom"/>
</dbReference>
<dbReference type="PANTHER" id="PTHR42926">
    <property type="match status" value="1"/>
</dbReference>
<protein>
    <recommendedName>
        <fullName evidence="1">non-specific serine/threonine protein kinase</fullName>
        <ecNumber evidence="1">2.7.11.1</ecNumber>
    </recommendedName>
</protein>
<dbReference type="Gene3D" id="3.40.50.300">
    <property type="entry name" value="P-loop containing nucleotide triphosphate hydrolases"/>
    <property type="match status" value="2"/>
</dbReference>
<dbReference type="PROSITE" id="PS51146">
    <property type="entry name" value="KAIC"/>
    <property type="match status" value="2"/>
</dbReference>
<feature type="domain" description="KaiC" evidence="7">
    <location>
        <begin position="249"/>
        <end position="478"/>
    </location>
</feature>
<keyword evidence="2" id="KW-0597">Phosphoprotein</keyword>
<dbReference type="InterPro" id="IPR014774">
    <property type="entry name" value="KaiC-like_dom"/>
</dbReference>